<proteinExistence type="inferred from homology"/>
<dbReference type="InterPro" id="IPR042114">
    <property type="entry name" value="GatB_C_1"/>
</dbReference>
<dbReference type="SMART" id="SM00845">
    <property type="entry name" value="GatB_Yqey"/>
    <property type="match status" value="1"/>
</dbReference>
<dbReference type="InterPro" id="IPR003789">
    <property type="entry name" value="Asn/Gln_tRNA_amidoTrase-B-like"/>
</dbReference>
<dbReference type="PANTHER" id="PTHR11659:SF0">
    <property type="entry name" value="GLUTAMYL-TRNA(GLN) AMIDOTRANSFERASE SUBUNIT B, MITOCHONDRIAL"/>
    <property type="match status" value="1"/>
</dbReference>
<evidence type="ECO:0000256" key="4">
    <source>
        <dbReference type="ARBA" id="ARBA00022741"/>
    </source>
</evidence>
<dbReference type="Pfam" id="PF02934">
    <property type="entry name" value="GatB_N"/>
    <property type="match status" value="1"/>
</dbReference>
<dbReference type="PROSITE" id="PS01234">
    <property type="entry name" value="GATB"/>
    <property type="match status" value="1"/>
</dbReference>
<evidence type="ECO:0000313" key="12">
    <source>
        <dbReference type="EMBL" id="HIS74342.1"/>
    </source>
</evidence>
<evidence type="ECO:0000256" key="3">
    <source>
        <dbReference type="ARBA" id="ARBA00022598"/>
    </source>
</evidence>
<feature type="domain" description="Asn/Gln amidotransferase" evidence="11">
    <location>
        <begin position="329"/>
        <end position="476"/>
    </location>
</feature>
<dbReference type="PANTHER" id="PTHR11659">
    <property type="entry name" value="GLUTAMYL-TRNA GLN AMIDOTRANSFERASE SUBUNIT B MITOCHONDRIAL AND PROKARYOTIC PET112-RELATED"/>
    <property type="match status" value="1"/>
</dbReference>
<comment type="function">
    <text evidence="7 10">Allows the formation of correctly charged Asn-tRNA(Asn) or Gln-tRNA(Gln) through the transamidation of misacylated Asp-tRNA(Asn) or Glu-tRNA(Gln) in organisms which lack either or both of asparaginyl-tRNA or glutaminyl-tRNA synthetases. The reaction takes place in the presence of glutamine and ATP through an activated phospho-Asp-tRNA(Asn) or phospho-Glu-tRNA(Gln).</text>
</comment>
<dbReference type="Gene3D" id="1.10.10.410">
    <property type="match status" value="1"/>
</dbReference>
<dbReference type="GO" id="GO:0006412">
    <property type="term" value="P:translation"/>
    <property type="evidence" value="ECO:0007669"/>
    <property type="project" value="UniProtKB-UniRule"/>
</dbReference>
<protein>
    <recommendedName>
        <fullName evidence="10">Aspartyl/glutamyl-tRNA(Asn/Gln) amidotransferase subunit B</fullName>
        <shortName evidence="10">Asp/Glu-ADT subunit B</shortName>
        <ecNumber evidence="10">6.3.5.-</ecNumber>
    </recommendedName>
</protein>
<dbReference type="GO" id="GO:0005524">
    <property type="term" value="F:ATP binding"/>
    <property type="evidence" value="ECO:0007669"/>
    <property type="project" value="UniProtKB-KW"/>
</dbReference>
<evidence type="ECO:0000256" key="5">
    <source>
        <dbReference type="ARBA" id="ARBA00022840"/>
    </source>
</evidence>
<evidence type="ECO:0000256" key="9">
    <source>
        <dbReference type="ARBA" id="ARBA00047913"/>
    </source>
</evidence>
<organism evidence="12 13">
    <name type="scientific">Candidatus Galligastranaerophilus intestinavium</name>
    <dbReference type="NCBI Taxonomy" id="2840836"/>
    <lineage>
        <taxon>Bacteria</taxon>
        <taxon>Candidatus Galligastranaerophilus</taxon>
    </lineage>
</organism>
<dbReference type="EC" id="6.3.5.-" evidence="10"/>
<dbReference type="AlphaFoldDB" id="A0A9D1FIJ1"/>
<dbReference type="InterPro" id="IPR017959">
    <property type="entry name" value="Asn/Gln-tRNA_amidoTrfase_suB/E"/>
</dbReference>
<dbReference type="InterPro" id="IPR004413">
    <property type="entry name" value="GatB"/>
</dbReference>
<evidence type="ECO:0000259" key="11">
    <source>
        <dbReference type="SMART" id="SM00845"/>
    </source>
</evidence>
<evidence type="ECO:0000313" key="13">
    <source>
        <dbReference type="Proteomes" id="UP000886865"/>
    </source>
</evidence>
<dbReference type="InterPro" id="IPR017958">
    <property type="entry name" value="Gln-tRNA_amidoTrfase_suB_CS"/>
</dbReference>
<dbReference type="InterPro" id="IPR006075">
    <property type="entry name" value="Asn/Gln-tRNA_Trfase_suB/E_cat"/>
</dbReference>
<dbReference type="NCBIfam" id="NF004015">
    <property type="entry name" value="PRK05477.1-5"/>
    <property type="match status" value="1"/>
</dbReference>
<keyword evidence="4 10" id="KW-0547">Nucleotide-binding</keyword>
<dbReference type="NCBIfam" id="TIGR00133">
    <property type="entry name" value="gatB"/>
    <property type="match status" value="1"/>
</dbReference>
<evidence type="ECO:0000256" key="8">
    <source>
        <dbReference type="ARBA" id="ARBA00047380"/>
    </source>
</evidence>
<dbReference type="EMBL" id="DVJQ01000042">
    <property type="protein sequence ID" value="HIS74342.1"/>
    <property type="molecule type" value="Genomic_DNA"/>
</dbReference>
<dbReference type="InterPro" id="IPR023168">
    <property type="entry name" value="GatB_Yqey_C_2"/>
</dbReference>
<keyword evidence="3 10" id="KW-0436">Ligase</keyword>
<dbReference type="Proteomes" id="UP000886865">
    <property type="component" value="Unassembled WGS sequence"/>
</dbReference>
<dbReference type="GO" id="GO:0070681">
    <property type="term" value="P:glutaminyl-tRNAGln biosynthesis via transamidation"/>
    <property type="evidence" value="ECO:0007669"/>
    <property type="project" value="TreeGrafter"/>
</dbReference>
<comment type="caution">
    <text evidence="12">The sequence shown here is derived from an EMBL/GenBank/DDBJ whole genome shotgun (WGS) entry which is preliminary data.</text>
</comment>
<sequence>MKEKYEMVIGLEVHAQLKTNTKIFAPDGAQFGKEPNTQTSAITLGMPGVLPVLNKEAVRMGILTGLALNSQIPKRCKFDRKQYFYPDLPKGYQISQFDEPICLGGWVQISNKKIGITRAHLEEDAGKLVHAGAAGLYGSSYSLVDLNRAGTPLLEIVSEPDMRSSDEAREYVEQLRNILRYIGVCDGNLEEGSMRADANISVRLKGQKEFGTRAEIKNVNSFRALQRAIEYEFARQTEIIEEGGEVVQETRLWDDNSGTTSSMRGKEDAHDYRYFPEPDLMPLEISREWIEQIRKTMPELPTQKVERYVGLGLSEYDANVLVNQMDTALFFDEALKAGVNPKVASNFLSGEIAAYLKEEKVSINETKLSVDNFAKLLALLDKGTISNNIAKQLIIEILKTGEDAQQLVEKKGLSVLSDTSELEAVARKIIEANPEQVAAYKGGRDKLFGFFVGQAMKETKGRANPKLLNEIIKKELEK</sequence>
<dbReference type="InterPro" id="IPR014746">
    <property type="entry name" value="Gln_synth/guanido_kin_cat_dom"/>
</dbReference>
<comment type="subunit">
    <text evidence="2 10">Heterotrimer of A, B and C subunits.</text>
</comment>
<dbReference type="Pfam" id="PF02637">
    <property type="entry name" value="GatB_Yqey"/>
    <property type="match status" value="1"/>
</dbReference>
<keyword evidence="5 10" id="KW-0067">ATP-binding</keyword>
<accession>A0A9D1FIJ1</accession>
<dbReference type="GO" id="GO:0050567">
    <property type="term" value="F:glutaminyl-tRNA synthase (glutamine-hydrolyzing) activity"/>
    <property type="evidence" value="ECO:0007669"/>
    <property type="project" value="UniProtKB-UniRule"/>
</dbReference>
<dbReference type="NCBIfam" id="NF004014">
    <property type="entry name" value="PRK05477.1-4"/>
    <property type="match status" value="1"/>
</dbReference>
<name>A0A9D1FIJ1_9BACT</name>
<dbReference type="Gene3D" id="1.10.150.380">
    <property type="entry name" value="GatB domain, N-terminal subdomain"/>
    <property type="match status" value="1"/>
</dbReference>
<evidence type="ECO:0000256" key="2">
    <source>
        <dbReference type="ARBA" id="ARBA00011123"/>
    </source>
</evidence>
<comment type="similarity">
    <text evidence="1 10">Belongs to the GatB/GatE family. GatB subfamily.</text>
</comment>
<evidence type="ECO:0000256" key="7">
    <source>
        <dbReference type="ARBA" id="ARBA00024799"/>
    </source>
</evidence>
<evidence type="ECO:0000256" key="6">
    <source>
        <dbReference type="ARBA" id="ARBA00022917"/>
    </source>
</evidence>
<reference evidence="12" key="2">
    <citation type="journal article" date="2021" name="PeerJ">
        <title>Extensive microbial diversity within the chicken gut microbiome revealed by metagenomics and culture.</title>
        <authorList>
            <person name="Gilroy R."/>
            <person name="Ravi A."/>
            <person name="Getino M."/>
            <person name="Pursley I."/>
            <person name="Horton D.L."/>
            <person name="Alikhan N.F."/>
            <person name="Baker D."/>
            <person name="Gharbi K."/>
            <person name="Hall N."/>
            <person name="Watson M."/>
            <person name="Adriaenssens E.M."/>
            <person name="Foster-Nyarko E."/>
            <person name="Jarju S."/>
            <person name="Secka A."/>
            <person name="Antonio M."/>
            <person name="Oren A."/>
            <person name="Chaudhuri R.R."/>
            <person name="La Ragione R."/>
            <person name="Hildebrand F."/>
            <person name="Pallen M.J."/>
        </authorList>
    </citation>
    <scope>NUCLEOTIDE SEQUENCE</scope>
    <source>
        <strain evidence="12">CHK152-2871</strain>
    </source>
</reference>
<reference evidence="12" key="1">
    <citation type="submission" date="2020-10" db="EMBL/GenBank/DDBJ databases">
        <authorList>
            <person name="Gilroy R."/>
        </authorList>
    </citation>
    <scope>NUCLEOTIDE SEQUENCE</scope>
    <source>
        <strain evidence="12">CHK152-2871</strain>
    </source>
</reference>
<dbReference type="FunFam" id="1.10.10.410:FF:000001">
    <property type="entry name" value="Aspartyl/glutamyl-tRNA(Asn/Gln) amidotransferase subunit B"/>
    <property type="match status" value="1"/>
</dbReference>
<comment type="catalytic activity">
    <reaction evidence="8 10">
        <text>L-aspartyl-tRNA(Asn) + L-glutamine + ATP + H2O = L-asparaginyl-tRNA(Asn) + L-glutamate + ADP + phosphate + 2 H(+)</text>
        <dbReference type="Rhea" id="RHEA:14513"/>
        <dbReference type="Rhea" id="RHEA-COMP:9674"/>
        <dbReference type="Rhea" id="RHEA-COMP:9677"/>
        <dbReference type="ChEBI" id="CHEBI:15377"/>
        <dbReference type="ChEBI" id="CHEBI:15378"/>
        <dbReference type="ChEBI" id="CHEBI:29985"/>
        <dbReference type="ChEBI" id="CHEBI:30616"/>
        <dbReference type="ChEBI" id="CHEBI:43474"/>
        <dbReference type="ChEBI" id="CHEBI:58359"/>
        <dbReference type="ChEBI" id="CHEBI:78515"/>
        <dbReference type="ChEBI" id="CHEBI:78516"/>
        <dbReference type="ChEBI" id="CHEBI:456216"/>
    </reaction>
</comment>
<dbReference type="NCBIfam" id="NF004012">
    <property type="entry name" value="PRK05477.1-2"/>
    <property type="match status" value="1"/>
</dbReference>
<evidence type="ECO:0000256" key="1">
    <source>
        <dbReference type="ARBA" id="ARBA00005306"/>
    </source>
</evidence>
<keyword evidence="6 10" id="KW-0648">Protein biosynthesis</keyword>
<dbReference type="InterPro" id="IPR018027">
    <property type="entry name" value="Asn/Gln_amidotransferase"/>
</dbReference>
<gene>
    <name evidence="10 12" type="primary">gatB</name>
    <name evidence="12" type="ORF">IAA86_04910</name>
</gene>
<comment type="catalytic activity">
    <reaction evidence="9 10">
        <text>L-glutamyl-tRNA(Gln) + L-glutamine + ATP + H2O = L-glutaminyl-tRNA(Gln) + L-glutamate + ADP + phosphate + H(+)</text>
        <dbReference type="Rhea" id="RHEA:17521"/>
        <dbReference type="Rhea" id="RHEA-COMP:9681"/>
        <dbReference type="Rhea" id="RHEA-COMP:9684"/>
        <dbReference type="ChEBI" id="CHEBI:15377"/>
        <dbReference type="ChEBI" id="CHEBI:15378"/>
        <dbReference type="ChEBI" id="CHEBI:29985"/>
        <dbReference type="ChEBI" id="CHEBI:30616"/>
        <dbReference type="ChEBI" id="CHEBI:43474"/>
        <dbReference type="ChEBI" id="CHEBI:58359"/>
        <dbReference type="ChEBI" id="CHEBI:78520"/>
        <dbReference type="ChEBI" id="CHEBI:78521"/>
        <dbReference type="ChEBI" id="CHEBI:456216"/>
    </reaction>
</comment>
<dbReference type="HAMAP" id="MF_00121">
    <property type="entry name" value="GatB"/>
    <property type="match status" value="1"/>
</dbReference>
<evidence type="ECO:0000256" key="10">
    <source>
        <dbReference type="HAMAP-Rule" id="MF_00121"/>
    </source>
</evidence>
<dbReference type="SUPFAM" id="SSF55931">
    <property type="entry name" value="Glutamine synthetase/guanido kinase"/>
    <property type="match status" value="1"/>
</dbReference>
<dbReference type="SUPFAM" id="SSF89095">
    <property type="entry name" value="GatB/YqeY motif"/>
    <property type="match status" value="1"/>
</dbReference>